<dbReference type="SMART" id="SM00360">
    <property type="entry name" value="RRM"/>
    <property type="match status" value="2"/>
</dbReference>
<evidence type="ECO:0000256" key="11">
    <source>
        <dbReference type="ARBA" id="ARBA00070533"/>
    </source>
</evidence>
<evidence type="ECO:0000256" key="12">
    <source>
        <dbReference type="PROSITE-ProRule" id="PRU00176"/>
    </source>
</evidence>
<evidence type="ECO:0000256" key="5">
    <source>
        <dbReference type="ARBA" id="ARBA00022737"/>
    </source>
</evidence>
<dbReference type="PRINTS" id="PR01217">
    <property type="entry name" value="PRICHEXTENSN"/>
</dbReference>
<keyword evidence="16" id="KW-1185">Reference proteome</keyword>
<keyword evidence="3" id="KW-0507">mRNA processing</keyword>
<keyword evidence="5" id="KW-0677">Repeat</keyword>
<feature type="compositionally biased region" description="Low complexity" evidence="13">
    <location>
        <begin position="281"/>
        <end position="290"/>
    </location>
</feature>
<feature type="compositionally biased region" description="Pro residues" evidence="13">
    <location>
        <begin position="443"/>
        <end position="477"/>
    </location>
</feature>
<dbReference type="Ensembl" id="ENSGAGT00000039911.1">
    <property type="protein sequence ID" value="ENSGAGP00000035250.1"/>
    <property type="gene ID" value="ENSGAGG00000025055.1"/>
</dbReference>
<reference evidence="15" key="2">
    <citation type="submission" date="2025-08" db="UniProtKB">
        <authorList>
            <consortium name="Ensembl"/>
        </authorList>
    </citation>
    <scope>IDENTIFICATION</scope>
</reference>
<dbReference type="Pfam" id="PF00076">
    <property type="entry name" value="RRM_1"/>
    <property type="match status" value="2"/>
</dbReference>
<dbReference type="GO" id="GO:0000398">
    <property type="term" value="P:mRNA splicing, via spliceosome"/>
    <property type="evidence" value="ECO:0007669"/>
    <property type="project" value="UniProtKB-ARBA"/>
</dbReference>
<dbReference type="Gene3D" id="3.30.70.330">
    <property type="match status" value="2"/>
</dbReference>
<dbReference type="InterPro" id="IPR035979">
    <property type="entry name" value="RBD_domain_sf"/>
</dbReference>
<dbReference type="GO" id="GO:0005730">
    <property type="term" value="C:nucleolus"/>
    <property type="evidence" value="ECO:0007669"/>
    <property type="project" value="TreeGrafter"/>
</dbReference>
<evidence type="ECO:0000259" key="14">
    <source>
        <dbReference type="PROSITE" id="PS50102"/>
    </source>
</evidence>
<feature type="domain" description="RRM" evidence="14">
    <location>
        <begin position="72"/>
        <end position="150"/>
    </location>
</feature>
<keyword evidence="8" id="KW-0539">Nucleus</keyword>
<dbReference type="GO" id="GO:0003723">
    <property type="term" value="F:RNA binding"/>
    <property type="evidence" value="ECO:0007669"/>
    <property type="project" value="UniProtKB-UniRule"/>
</dbReference>
<comment type="subcellular location">
    <subcellularLocation>
        <location evidence="1">Nucleus</location>
    </subcellularLocation>
</comment>
<evidence type="ECO:0000256" key="2">
    <source>
        <dbReference type="ARBA" id="ARBA00008363"/>
    </source>
</evidence>
<dbReference type="FunFam" id="3.30.70.330:FF:000059">
    <property type="entry name" value="splicing factor 3B subunit 4"/>
    <property type="match status" value="1"/>
</dbReference>
<evidence type="ECO:0000256" key="10">
    <source>
        <dbReference type="ARBA" id="ARBA00063006"/>
    </source>
</evidence>
<dbReference type="Proteomes" id="UP000291020">
    <property type="component" value="Unassembled WGS sequence"/>
</dbReference>
<dbReference type="InterPro" id="IPR034158">
    <property type="entry name" value="SF3B4_RRM1"/>
</dbReference>
<comment type="subunit">
    <text evidence="10">Component of the 17S U2 SnRNP complex, a ribonucleoprotein complex that contains small nuclear RNA (snRNA) U2 and a number of specific proteins. Part of the SF3B subcomplex of the 17S U2 SnRNP complex. SF3B associates with the splicing subcomplex SF3A and a 12S RNA unit to form the U2 small nuclear ribonucleoproteins complex (U2 snRNP). SF3B4 has been found in complex spliceosome 'B' and 'C' as well. Component of the minor (U12-type spliceosome) spliceosome. Found in a complex with PRMT9, SF3B2 and SF3B4.</text>
</comment>
<keyword evidence="6 12" id="KW-0694">RNA-binding</keyword>
<evidence type="ECO:0000313" key="15">
    <source>
        <dbReference type="Ensembl" id="ENSGAGP00000035250.1"/>
    </source>
</evidence>
<dbReference type="SUPFAM" id="SSF54928">
    <property type="entry name" value="RNA-binding domain, RBD"/>
    <property type="match status" value="1"/>
</dbReference>
<feature type="domain" description="RRM" evidence="14">
    <location>
        <begin position="159"/>
        <end position="238"/>
    </location>
</feature>
<dbReference type="InterPro" id="IPR052084">
    <property type="entry name" value="SF3B4_spliceosome_assoc"/>
</dbReference>
<evidence type="ECO:0000256" key="6">
    <source>
        <dbReference type="ARBA" id="ARBA00022884"/>
    </source>
</evidence>
<dbReference type="GO" id="GO:0071011">
    <property type="term" value="C:precatalytic spliceosome"/>
    <property type="evidence" value="ECO:0007669"/>
    <property type="project" value="TreeGrafter"/>
</dbReference>
<dbReference type="GO" id="GO:0048026">
    <property type="term" value="P:positive regulation of mRNA splicing, via spliceosome"/>
    <property type="evidence" value="ECO:0007669"/>
    <property type="project" value="TreeGrafter"/>
</dbReference>
<dbReference type="GO" id="GO:0005686">
    <property type="term" value="C:U2 snRNP"/>
    <property type="evidence" value="ECO:0007669"/>
    <property type="project" value="TreeGrafter"/>
</dbReference>
<evidence type="ECO:0000256" key="3">
    <source>
        <dbReference type="ARBA" id="ARBA00022664"/>
    </source>
</evidence>
<organism evidence="15 16">
    <name type="scientific">Gopherus agassizii</name>
    <name type="common">Agassiz's desert tortoise</name>
    <dbReference type="NCBI Taxonomy" id="38772"/>
    <lineage>
        <taxon>Eukaryota</taxon>
        <taxon>Metazoa</taxon>
        <taxon>Chordata</taxon>
        <taxon>Craniata</taxon>
        <taxon>Vertebrata</taxon>
        <taxon>Euteleostomi</taxon>
        <taxon>Archelosauria</taxon>
        <taxon>Testudinata</taxon>
        <taxon>Testudines</taxon>
        <taxon>Cryptodira</taxon>
        <taxon>Durocryptodira</taxon>
        <taxon>Testudinoidea</taxon>
        <taxon>Testudinidae</taxon>
        <taxon>Gopherus</taxon>
    </lineage>
</organism>
<dbReference type="CDD" id="cd12335">
    <property type="entry name" value="RRM2_SF3B4"/>
    <property type="match status" value="1"/>
</dbReference>
<accession>A0A452J489</accession>
<feature type="region of interest" description="Disordered" evidence="13">
    <location>
        <begin position="266"/>
        <end position="477"/>
    </location>
</feature>
<dbReference type="PROSITE" id="PS50102">
    <property type="entry name" value="RRM"/>
    <property type="match status" value="2"/>
</dbReference>
<dbReference type="CDD" id="cd12334">
    <property type="entry name" value="RRM1_SF3B4"/>
    <property type="match status" value="1"/>
</dbReference>
<protein>
    <recommendedName>
        <fullName evidence="11">Splicing factor 3B subunit 4</fullName>
    </recommendedName>
</protein>
<evidence type="ECO:0000256" key="7">
    <source>
        <dbReference type="ARBA" id="ARBA00023187"/>
    </source>
</evidence>
<evidence type="ECO:0000256" key="13">
    <source>
        <dbReference type="SAM" id="MobiDB-lite"/>
    </source>
</evidence>
<evidence type="ECO:0000313" key="16">
    <source>
        <dbReference type="Proteomes" id="UP000291020"/>
    </source>
</evidence>
<evidence type="ECO:0000256" key="4">
    <source>
        <dbReference type="ARBA" id="ARBA00022728"/>
    </source>
</evidence>
<dbReference type="PANTHER" id="PTHR48030">
    <property type="entry name" value="SPLICING FACTOR 3B SUBUNIT 4"/>
    <property type="match status" value="1"/>
</dbReference>
<reference evidence="16" key="1">
    <citation type="journal article" date="2017" name="PLoS ONE">
        <title>The Agassiz's desert tortoise genome provides a resource for the conservation of a threatened species.</title>
        <authorList>
            <person name="Tollis M."/>
            <person name="DeNardo D.F."/>
            <person name="Cornelius J.A."/>
            <person name="Dolby G.A."/>
            <person name="Edwards T."/>
            <person name="Henen B.T."/>
            <person name="Karl A.E."/>
            <person name="Murphy R.W."/>
            <person name="Kusumi K."/>
        </authorList>
    </citation>
    <scope>NUCLEOTIDE SEQUENCE [LARGE SCALE GENOMIC DNA]</scope>
</reference>
<comment type="function">
    <text evidence="9">Component of the 17S U2 SnRNP complex of the spliceosome, a large ribonucleoprotein complex that removes introns from transcribed pre-mRNAs. The 17S U2 SnRNP complex (1) directly participates in early spliceosome assembly and (2) mediates recognition of the intron branch site during pre-mRNA splicing by promoting the selection of the pre-mRNA branch-site adenosine, the nucleophile for the first step of splicing. Within the 17S U2 SnRNP complex, SF3B4 is part of the SF3B subcomplex, which is required for 'A' complex assembly formed by the stable binding of U2 snRNP to the branchpoint sequence in pre-mRNA. Sequence independent binding of SF3A and SF3B subcomplexes upstream of the branch site is essential, it may anchor U2 snRNP to the pre-mRNA. May also be involved in the assembly of the 'E' complex. Also acts as a component of the minor spliceosome, which is involved in the splicing of U12-type introns in pre-mRNAs.</text>
</comment>
<evidence type="ECO:0000256" key="8">
    <source>
        <dbReference type="ARBA" id="ARBA00023242"/>
    </source>
</evidence>
<evidence type="ECO:0000256" key="9">
    <source>
        <dbReference type="ARBA" id="ARBA00053340"/>
    </source>
</evidence>
<feature type="compositionally biased region" description="Pro residues" evidence="13">
    <location>
        <begin position="387"/>
        <end position="410"/>
    </location>
</feature>
<reference evidence="15" key="3">
    <citation type="submission" date="2025-09" db="UniProtKB">
        <authorList>
            <consortium name="Ensembl"/>
        </authorList>
    </citation>
    <scope>IDENTIFICATION</scope>
</reference>
<feature type="compositionally biased region" description="Low complexity" evidence="13">
    <location>
        <begin position="354"/>
        <end position="374"/>
    </location>
</feature>
<dbReference type="InterPro" id="IPR034159">
    <property type="entry name" value="SF3B4_RRM2"/>
</dbReference>
<feature type="region of interest" description="Disordered" evidence="13">
    <location>
        <begin position="33"/>
        <end position="63"/>
    </location>
</feature>
<dbReference type="InterPro" id="IPR000504">
    <property type="entry name" value="RRM_dom"/>
</dbReference>
<dbReference type="PANTHER" id="PTHR48030:SF3">
    <property type="entry name" value="SPLICING FACTOR 3B SUBUNIT 4"/>
    <property type="match status" value="1"/>
</dbReference>
<dbReference type="InterPro" id="IPR012677">
    <property type="entry name" value="Nucleotide-bd_a/b_plait_sf"/>
</dbReference>
<comment type="similarity">
    <text evidence="2">Belongs to the SF3B4 family.</text>
</comment>
<keyword evidence="4" id="KW-0747">Spliceosome</keyword>
<name>A0A452J489_9SAUR</name>
<dbReference type="STRING" id="38772.ENSGAGP00000035250"/>
<evidence type="ECO:0000256" key="1">
    <source>
        <dbReference type="ARBA" id="ARBA00004123"/>
    </source>
</evidence>
<proteinExistence type="inferred from homology"/>
<dbReference type="AlphaFoldDB" id="A0A452J489"/>
<feature type="compositionally biased region" description="Pro residues" evidence="13">
    <location>
        <begin position="291"/>
        <end position="353"/>
    </location>
</feature>
<dbReference type="FunFam" id="3.30.70.330:FF:000141">
    <property type="entry name" value="Splicing factor 3b subunit 4"/>
    <property type="match status" value="1"/>
</dbReference>
<keyword evidence="7" id="KW-0508">mRNA splicing</keyword>
<sequence>MQVDFRPQPPWLPACTATSGLTQDGRCLHRPLSAAGAGSGGVKGRKSPAWPRGGGSAVEMAAGPISERNQDATVYVGGLDEKVSEPLLWELFLQAGPVVNTHMPKDRVTGQHQGYGFVEFLSEEDADYAIKIMNMIKLYGKPIRVNKASAHNKNLDVGANIFIGNLDPEIDEKLLYDTFSAFGVILQTPKIMRDPDTGNSKGYAFINFASFDASDAAIEAMNGQYLCNRPITVSYAFKKDSKGERHGSAAERLLAAQNPLSQADRPHQLFADAPPPPSVPTPVVTSLGPGVNPPGIPPPGSFPPPVPPPGAMPPGMPPAMPPPPMPPGAGAPGPPSGGTPSGGHPPHPHPFPPGGMHHPGMPPMQVHHGPPGMGQHHHPGPPGSGGQPPPRPPHGMPHPGPPPMGMPPRGPHFGSPMGHPGPMAHHGMRGPPPLMPPHGYSGPPRPPPYGYQRVPLPPRPAQRPPVPPRGPLRGPLP</sequence>